<dbReference type="AlphaFoldDB" id="A0A4Y9ZDI4"/>
<comment type="caution">
    <text evidence="1">The sequence shown here is derived from an EMBL/GenBank/DDBJ whole genome shotgun (WGS) entry which is preliminary data.</text>
</comment>
<dbReference type="EMBL" id="SEOQ01000050">
    <property type="protein sequence ID" value="TFY71469.1"/>
    <property type="molecule type" value="Genomic_DNA"/>
</dbReference>
<evidence type="ECO:0000313" key="1">
    <source>
        <dbReference type="EMBL" id="TFY71469.1"/>
    </source>
</evidence>
<sequence length="69" mass="7284">MSFLIQARSSSRLVRSSLRQQSSIMTGVEAASAITKLSDIIAGAIFTTLAKRIPQNQVKAGDKVHGLGA</sequence>
<gene>
    <name evidence="1" type="ORF">EVG20_g1548</name>
</gene>
<protein>
    <submittedName>
        <fullName evidence="1">Uncharacterized protein</fullName>
    </submittedName>
</protein>
<dbReference type="Proteomes" id="UP000298327">
    <property type="component" value="Unassembled WGS sequence"/>
</dbReference>
<keyword evidence="2" id="KW-1185">Reference proteome</keyword>
<organism evidence="1 2">
    <name type="scientific">Dentipellis fragilis</name>
    <dbReference type="NCBI Taxonomy" id="205917"/>
    <lineage>
        <taxon>Eukaryota</taxon>
        <taxon>Fungi</taxon>
        <taxon>Dikarya</taxon>
        <taxon>Basidiomycota</taxon>
        <taxon>Agaricomycotina</taxon>
        <taxon>Agaricomycetes</taxon>
        <taxon>Russulales</taxon>
        <taxon>Hericiaceae</taxon>
        <taxon>Dentipellis</taxon>
    </lineage>
</organism>
<accession>A0A4Y9ZDI4</accession>
<name>A0A4Y9ZDI4_9AGAM</name>
<evidence type="ECO:0000313" key="2">
    <source>
        <dbReference type="Proteomes" id="UP000298327"/>
    </source>
</evidence>
<proteinExistence type="predicted"/>
<reference evidence="1 2" key="1">
    <citation type="submission" date="2019-02" db="EMBL/GenBank/DDBJ databases">
        <title>Genome sequencing of the rare red list fungi Dentipellis fragilis.</title>
        <authorList>
            <person name="Buettner E."/>
            <person name="Kellner H."/>
        </authorList>
    </citation>
    <scope>NUCLEOTIDE SEQUENCE [LARGE SCALE GENOMIC DNA]</scope>
    <source>
        <strain evidence="1 2">DSM 105465</strain>
    </source>
</reference>